<dbReference type="PANTHER" id="PTHR13257">
    <property type="entry name" value="NUCLEOPORIN NUP84-RELATED"/>
    <property type="match status" value="1"/>
</dbReference>
<evidence type="ECO:0000313" key="9">
    <source>
        <dbReference type="EMBL" id="RNA02513.1"/>
    </source>
</evidence>
<name>A0A3M7PU31_BRAPC</name>
<keyword evidence="2" id="KW-0813">Transport</keyword>
<keyword evidence="4" id="KW-0653">Protein transport</keyword>
<dbReference type="GO" id="GO:0005643">
    <property type="term" value="C:nuclear pore"/>
    <property type="evidence" value="ECO:0007669"/>
    <property type="project" value="UniProtKB-SubCell"/>
</dbReference>
<evidence type="ECO:0000256" key="3">
    <source>
        <dbReference type="ARBA" id="ARBA00022816"/>
    </source>
</evidence>
<feature type="coiled-coil region" evidence="8">
    <location>
        <begin position="590"/>
        <end position="648"/>
    </location>
</feature>
<protein>
    <submittedName>
        <fullName evidence="9">Nuclear pore complex</fullName>
    </submittedName>
</protein>
<feature type="coiled-coil region" evidence="8">
    <location>
        <begin position="515"/>
        <end position="549"/>
    </location>
</feature>
<dbReference type="GO" id="GO:0006406">
    <property type="term" value="P:mRNA export from nucleus"/>
    <property type="evidence" value="ECO:0007669"/>
    <property type="project" value="TreeGrafter"/>
</dbReference>
<evidence type="ECO:0000256" key="6">
    <source>
        <dbReference type="ARBA" id="ARBA00023132"/>
    </source>
</evidence>
<dbReference type="Proteomes" id="UP000276133">
    <property type="component" value="Unassembled WGS sequence"/>
</dbReference>
<accession>A0A3M7PU31</accession>
<keyword evidence="3" id="KW-0509">mRNA transport</keyword>
<evidence type="ECO:0000256" key="5">
    <source>
        <dbReference type="ARBA" id="ARBA00023010"/>
    </source>
</evidence>
<dbReference type="InterPro" id="IPR019321">
    <property type="entry name" value="Nucleoporin_Nup88"/>
</dbReference>
<dbReference type="Pfam" id="PF10168">
    <property type="entry name" value="Nup88"/>
    <property type="match status" value="1"/>
</dbReference>
<keyword evidence="6" id="KW-0906">Nuclear pore complex</keyword>
<dbReference type="PANTHER" id="PTHR13257:SF0">
    <property type="entry name" value="NUCLEAR PORE COMPLEX PROTEIN NUP88"/>
    <property type="match status" value="1"/>
</dbReference>
<evidence type="ECO:0000256" key="7">
    <source>
        <dbReference type="ARBA" id="ARBA00023242"/>
    </source>
</evidence>
<keyword evidence="8" id="KW-0175">Coiled coil</keyword>
<evidence type="ECO:0000256" key="8">
    <source>
        <dbReference type="SAM" id="Coils"/>
    </source>
</evidence>
<evidence type="ECO:0000313" key="10">
    <source>
        <dbReference type="Proteomes" id="UP000276133"/>
    </source>
</evidence>
<keyword evidence="10" id="KW-1185">Reference proteome</keyword>
<reference evidence="9 10" key="1">
    <citation type="journal article" date="2018" name="Sci. Rep.">
        <title>Genomic signatures of local adaptation to the degree of environmental predictability in rotifers.</title>
        <authorList>
            <person name="Franch-Gras L."/>
            <person name="Hahn C."/>
            <person name="Garcia-Roger E.M."/>
            <person name="Carmona M.J."/>
            <person name="Serra M."/>
            <person name="Gomez A."/>
        </authorList>
    </citation>
    <scope>NUCLEOTIDE SEQUENCE [LARGE SCALE GENOMIC DNA]</scope>
    <source>
        <strain evidence="9">HYR1</strain>
    </source>
</reference>
<dbReference type="OrthoDB" id="341482at2759"/>
<dbReference type="GO" id="GO:0017056">
    <property type="term" value="F:structural constituent of nuclear pore"/>
    <property type="evidence" value="ECO:0007669"/>
    <property type="project" value="InterPro"/>
</dbReference>
<comment type="caution">
    <text evidence="9">The sequence shown here is derived from an EMBL/GenBank/DDBJ whole genome shotgun (WGS) entry which is preliminary data.</text>
</comment>
<keyword evidence="5" id="KW-0811">Translocation</keyword>
<sequence>MDYSNELKFRLEKNDILDVVEEFKLDKETIFESLQTNPNILCSNDSFLFIYFEKSACFLALSLNHLCKNKDAPFKQSFQLLQLNEAPVGQLKKCLINQTGTYILLIYEKSVFCVELPLKWGKFEQFDGGRSNIMCKTIKFNPNKNSSILDAIWHTKLDENLIVCLGADCRVKIYRLSNPSNPVKEFYFSNSLEKDPSVKGPDFLCLDMGTKFEYNEKIAYPIFVQRADSVIECLIDYGLHNFEYIGPLSVKPYHDEIEQAKIQSFLCLPGHPNCLVFYLSNGMIYHAVLITNTKNLNFELVTSFNEDDEIEEDAVLVVYETFNFSENIENVQTIKIFKDPSINSRYFIKHANGLHSVHLKWLRELEYAFQNENLTDFNEKNLCELNNLISTNPLFQQQSHNFLLGLTVIYDFGKTRRSLVCLDNQAKFICKNIEFLSEEENDESENKFSSYVVDLLKRDSNMPLILTNLQCELPEAELKMVSQKIVNLIRNEYIERQKKVVLEFQKRNKILKSREKLQNESINDINNKINKLKENKDNLNHLHQTIAQKQKILENRMENVFKRLFTENRIPINDREKKVYFELKTMHDNLKETQENVLNKTANLNQIKEKPQSISYDEQELLQIKKMLKNESEKINELIRKIEILKSTVG</sequence>
<evidence type="ECO:0000256" key="2">
    <source>
        <dbReference type="ARBA" id="ARBA00022448"/>
    </source>
</evidence>
<organism evidence="9 10">
    <name type="scientific">Brachionus plicatilis</name>
    <name type="common">Marine rotifer</name>
    <name type="synonym">Brachionus muelleri</name>
    <dbReference type="NCBI Taxonomy" id="10195"/>
    <lineage>
        <taxon>Eukaryota</taxon>
        <taxon>Metazoa</taxon>
        <taxon>Spiralia</taxon>
        <taxon>Gnathifera</taxon>
        <taxon>Rotifera</taxon>
        <taxon>Eurotatoria</taxon>
        <taxon>Monogononta</taxon>
        <taxon>Pseudotrocha</taxon>
        <taxon>Ploima</taxon>
        <taxon>Brachionidae</taxon>
        <taxon>Brachionus</taxon>
    </lineage>
</organism>
<dbReference type="GO" id="GO:0000056">
    <property type="term" value="P:ribosomal small subunit export from nucleus"/>
    <property type="evidence" value="ECO:0007669"/>
    <property type="project" value="InterPro"/>
</dbReference>
<evidence type="ECO:0000256" key="4">
    <source>
        <dbReference type="ARBA" id="ARBA00022927"/>
    </source>
</evidence>
<dbReference type="GO" id="GO:0006606">
    <property type="term" value="P:protein import into nucleus"/>
    <property type="evidence" value="ECO:0007669"/>
    <property type="project" value="TreeGrafter"/>
</dbReference>
<dbReference type="EMBL" id="REGN01008849">
    <property type="protein sequence ID" value="RNA02513.1"/>
    <property type="molecule type" value="Genomic_DNA"/>
</dbReference>
<comment type="subcellular location">
    <subcellularLocation>
        <location evidence="1">Nucleus</location>
        <location evidence="1">Nuclear pore complex</location>
    </subcellularLocation>
</comment>
<dbReference type="AlphaFoldDB" id="A0A3M7PU31"/>
<evidence type="ECO:0000256" key="1">
    <source>
        <dbReference type="ARBA" id="ARBA00004567"/>
    </source>
</evidence>
<dbReference type="STRING" id="10195.A0A3M7PU31"/>
<keyword evidence="7" id="KW-0539">Nucleus</keyword>
<proteinExistence type="predicted"/>
<dbReference type="InterPro" id="IPR037700">
    <property type="entry name" value="NUP88/NUP82"/>
</dbReference>
<gene>
    <name evidence="9" type="ORF">BpHYR1_025365</name>
</gene>
<dbReference type="GO" id="GO:0000055">
    <property type="term" value="P:ribosomal large subunit export from nucleus"/>
    <property type="evidence" value="ECO:0007669"/>
    <property type="project" value="InterPro"/>
</dbReference>